<evidence type="ECO:0000259" key="7">
    <source>
        <dbReference type="PROSITE" id="PS50893"/>
    </source>
</evidence>
<dbReference type="InterPro" id="IPR003593">
    <property type="entry name" value="AAA+_ATPase"/>
</dbReference>
<protein>
    <submittedName>
        <fullName evidence="8">Metal ABC transporter ATP-binding protein</fullName>
    </submittedName>
</protein>
<evidence type="ECO:0000256" key="3">
    <source>
        <dbReference type="ARBA" id="ARBA00022741"/>
    </source>
</evidence>
<name>A0A963Z2M5_9PROT</name>
<accession>A0A963Z2M5</accession>
<gene>
    <name evidence="8" type="ORF">ACELLULO517_10785</name>
</gene>
<organism evidence="8 9">
    <name type="scientific">Acidisoma cellulosilyticum</name>
    <dbReference type="NCBI Taxonomy" id="2802395"/>
    <lineage>
        <taxon>Bacteria</taxon>
        <taxon>Pseudomonadati</taxon>
        <taxon>Pseudomonadota</taxon>
        <taxon>Alphaproteobacteria</taxon>
        <taxon>Acetobacterales</taxon>
        <taxon>Acidocellaceae</taxon>
        <taxon>Acidisoma</taxon>
    </lineage>
</organism>
<dbReference type="GO" id="GO:0006829">
    <property type="term" value="P:zinc ion transport"/>
    <property type="evidence" value="ECO:0007669"/>
    <property type="project" value="UniProtKB-KW"/>
</dbReference>
<keyword evidence="6" id="KW-0406">Ion transport</keyword>
<dbReference type="PANTHER" id="PTHR42734:SF17">
    <property type="entry name" value="METAL TRANSPORT SYSTEM ATP-BINDING PROTEIN TM_0124-RELATED"/>
    <property type="match status" value="1"/>
</dbReference>
<dbReference type="InterPro" id="IPR027417">
    <property type="entry name" value="P-loop_NTPase"/>
</dbReference>
<dbReference type="Gene3D" id="3.40.50.300">
    <property type="entry name" value="P-loop containing nucleotide triphosphate hydrolases"/>
    <property type="match status" value="1"/>
</dbReference>
<evidence type="ECO:0000256" key="6">
    <source>
        <dbReference type="ARBA" id="ARBA00023065"/>
    </source>
</evidence>
<sequence length="268" mass="28690">MNTLAETLTVSQLSVSFPGRQVLQDVSFSLASGEVCGLIGSNGSGKTTLLRTILGLQAATSGTVHLNGAVGYVPQKIAFDMDMPLRARDVVGLGLDGNRLGLPLPSLSKRRKVDAMLRAVGAEAFADQRIGDLSGGQQQRVLIAHAMIRRPRLLLLDEPLANLDVRAVADIVGLLNRFAREEGVTVLVSAHDMNPLLSVMDRIVYLAQGRAATGRTETVVRTEVLSRLYGHHIDVIRVHGRVLVIAAGAADEIPIAVEKHPVHVCEIP</sequence>
<dbReference type="PROSITE" id="PS50893">
    <property type="entry name" value="ABC_TRANSPORTER_2"/>
    <property type="match status" value="1"/>
</dbReference>
<dbReference type="InterPro" id="IPR050153">
    <property type="entry name" value="Metal_Ion_Import_ABC"/>
</dbReference>
<dbReference type="Proteomes" id="UP000721844">
    <property type="component" value="Unassembled WGS sequence"/>
</dbReference>
<keyword evidence="9" id="KW-1185">Reference proteome</keyword>
<evidence type="ECO:0000256" key="1">
    <source>
        <dbReference type="ARBA" id="ARBA00005417"/>
    </source>
</evidence>
<dbReference type="Pfam" id="PF00005">
    <property type="entry name" value="ABC_tran"/>
    <property type="match status" value="1"/>
</dbReference>
<dbReference type="GO" id="GO:0005524">
    <property type="term" value="F:ATP binding"/>
    <property type="evidence" value="ECO:0007669"/>
    <property type="project" value="UniProtKB-KW"/>
</dbReference>
<keyword evidence="5" id="KW-0862">Zinc</keyword>
<evidence type="ECO:0000256" key="2">
    <source>
        <dbReference type="ARBA" id="ARBA00022448"/>
    </source>
</evidence>
<evidence type="ECO:0000256" key="5">
    <source>
        <dbReference type="ARBA" id="ARBA00022906"/>
    </source>
</evidence>
<dbReference type="CDD" id="cd03235">
    <property type="entry name" value="ABC_Metallic_Cations"/>
    <property type="match status" value="1"/>
</dbReference>
<dbReference type="PANTHER" id="PTHR42734">
    <property type="entry name" value="METAL TRANSPORT SYSTEM ATP-BINDING PROTEIN TM_0124-RELATED"/>
    <property type="match status" value="1"/>
</dbReference>
<dbReference type="SUPFAM" id="SSF52540">
    <property type="entry name" value="P-loop containing nucleoside triphosphate hydrolases"/>
    <property type="match status" value="1"/>
</dbReference>
<keyword evidence="2" id="KW-0813">Transport</keyword>
<dbReference type="InterPro" id="IPR003439">
    <property type="entry name" value="ABC_transporter-like_ATP-bd"/>
</dbReference>
<dbReference type="GO" id="GO:0016887">
    <property type="term" value="F:ATP hydrolysis activity"/>
    <property type="evidence" value="ECO:0007669"/>
    <property type="project" value="InterPro"/>
</dbReference>
<comment type="caution">
    <text evidence="8">The sequence shown here is derived from an EMBL/GenBank/DDBJ whole genome shotgun (WGS) entry which is preliminary data.</text>
</comment>
<reference evidence="8 9" key="1">
    <citation type="journal article" date="2021" name="Microorganisms">
        <title>Acidisoma silvae sp. nov. and Acidisomacellulosilytica sp. nov., Two Acidophilic Bacteria Isolated from Decaying Wood, Hydrolyzing Cellulose and Producing Poly-3-hydroxybutyrate.</title>
        <authorList>
            <person name="Mieszkin S."/>
            <person name="Pouder E."/>
            <person name="Uroz S."/>
            <person name="Simon-Colin C."/>
            <person name="Alain K."/>
        </authorList>
    </citation>
    <scope>NUCLEOTIDE SEQUENCE [LARGE SCALE GENOMIC DNA]</scope>
    <source>
        <strain evidence="8 9">HW T5.17</strain>
    </source>
</reference>
<dbReference type="EMBL" id="JAESVA010000003">
    <property type="protein sequence ID" value="MCB8880718.1"/>
    <property type="molecule type" value="Genomic_DNA"/>
</dbReference>
<keyword evidence="3" id="KW-0547">Nucleotide-binding</keyword>
<proteinExistence type="inferred from homology"/>
<dbReference type="AlphaFoldDB" id="A0A963Z2M5"/>
<keyword evidence="5" id="KW-0864">Zinc transport</keyword>
<feature type="domain" description="ABC transporter" evidence="7">
    <location>
        <begin position="8"/>
        <end position="233"/>
    </location>
</feature>
<evidence type="ECO:0000256" key="4">
    <source>
        <dbReference type="ARBA" id="ARBA00022840"/>
    </source>
</evidence>
<evidence type="ECO:0000313" key="9">
    <source>
        <dbReference type="Proteomes" id="UP000721844"/>
    </source>
</evidence>
<evidence type="ECO:0000313" key="8">
    <source>
        <dbReference type="EMBL" id="MCB8880718.1"/>
    </source>
</evidence>
<keyword evidence="4 8" id="KW-0067">ATP-binding</keyword>
<comment type="similarity">
    <text evidence="1">Belongs to the ABC transporter superfamily.</text>
</comment>
<dbReference type="SMART" id="SM00382">
    <property type="entry name" value="AAA"/>
    <property type="match status" value="1"/>
</dbReference>